<gene>
    <name evidence="4" type="ORF">AYL99_01238</name>
</gene>
<dbReference type="GO" id="GO:0016567">
    <property type="term" value="P:protein ubiquitination"/>
    <property type="evidence" value="ECO:0007669"/>
    <property type="project" value="InterPro"/>
</dbReference>
<dbReference type="RefSeq" id="XP_018698633.1">
    <property type="nucleotide sequence ID" value="XM_018832754.1"/>
</dbReference>
<dbReference type="EC" id="5.2.1.8" evidence="1"/>
<dbReference type="Proteomes" id="UP000078343">
    <property type="component" value="Unassembled WGS sequence"/>
</dbReference>
<protein>
    <recommendedName>
        <fullName evidence="1">peptidylprolyl isomerase</fullName>
        <ecNumber evidence="1">5.2.1.8</ecNumber>
    </recommendedName>
</protein>
<dbReference type="GeneID" id="30005408"/>
<organism evidence="4 5">
    <name type="scientific">Fonsecaea erecta</name>
    <dbReference type="NCBI Taxonomy" id="1367422"/>
    <lineage>
        <taxon>Eukaryota</taxon>
        <taxon>Fungi</taxon>
        <taxon>Dikarya</taxon>
        <taxon>Ascomycota</taxon>
        <taxon>Pezizomycotina</taxon>
        <taxon>Eurotiomycetes</taxon>
        <taxon>Chaetothyriomycetidae</taxon>
        <taxon>Chaetothyriales</taxon>
        <taxon>Herpotrichiellaceae</taxon>
        <taxon>Fonsecaea</taxon>
    </lineage>
</organism>
<evidence type="ECO:0000256" key="1">
    <source>
        <dbReference type="ARBA" id="ARBA00013194"/>
    </source>
</evidence>
<evidence type="ECO:0000259" key="3">
    <source>
        <dbReference type="PROSITE" id="PS51698"/>
    </source>
</evidence>
<dbReference type="PROSITE" id="PS51698">
    <property type="entry name" value="U_BOX"/>
    <property type="match status" value="1"/>
</dbReference>
<accession>A0A179A0Y4</accession>
<keyword evidence="5" id="KW-1185">Reference proteome</keyword>
<feature type="domain" description="U-box" evidence="3">
    <location>
        <begin position="139"/>
        <end position="212"/>
    </location>
</feature>
<dbReference type="Gene3D" id="3.30.40.10">
    <property type="entry name" value="Zinc/RING finger domain, C3HC4 (zinc finger)"/>
    <property type="match status" value="1"/>
</dbReference>
<dbReference type="GO" id="GO:0004842">
    <property type="term" value="F:ubiquitin-protein transferase activity"/>
    <property type="evidence" value="ECO:0007669"/>
    <property type="project" value="InterPro"/>
</dbReference>
<proteinExistence type="predicted"/>
<dbReference type="SUPFAM" id="SSF57850">
    <property type="entry name" value="RING/U-box"/>
    <property type="match status" value="1"/>
</dbReference>
<dbReference type="CDD" id="cd16655">
    <property type="entry name" value="RING-Ubox_WDSUB1-like"/>
    <property type="match status" value="1"/>
</dbReference>
<dbReference type="STRING" id="1367422.A0A179A0Y4"/>
<dbReference type="EMBL" id="LVYI01000001">
    <property type="protein sequence ID" value="OAP65266.1"/>
    <property type="molecule type" value="Genomic_DNA"/>
</dbReference>
<evidence type="ECO:0000313" key="4">
    <source>
        <dbReference type="EMBL" id="OAP65266.1"/>
    </source>
</evidence>
<dbReference type="InterPro" id="IPR003613">
    <property type="entry name" value="Ubox_domain"/>
</dbReference>
<dbReference type="SMART" id="SM00504">
    <property type="entry name" value="Ubox"/>
    <property type="match status" value="1"/>
</dbReference>
<keyword evidence="2" id="KW-0413">Isomerase</keyword>
<reference evidence="4 5" key="1">
    <citation type="submission" date="2016-04" db="EMBL/GenBank/DDBJ databases">
        <title>Draft genome of Fonsecaea erecta CBS 125763.</title>
        <authorList>
            <person name="Weiss V.A."/>
            <person name="Vicente V.A."/>
            <person name="Raittz R.T."/>
            <person name="Moreno L.F."/>
            <person name="De Souza E.M."/>
            <person name="Pedrosa F.O."/>
            <person name="Steffens M.B."/>
            <person name="Faoro H."/>
            <person name="Tadra-Sfeir M.Z."/>
            <person name="Najafzadeh M.J."/>
            <person name="Felipe M.S."/>
            <person name="Teixeira M."/>
            <person name="Sun J."/>
            <person name="Xi L."/>
            <person name="Gomes R."/>
            <person name="De Azevedo C.M."/>
            <person name="Salgado C.G."/>
            <person name="Da Silva M.B."/>
            <person name="Nascimento M.F."/>
            <person name="Queiroz-Telles F."/>
            <person name="Attili D.S."/>
            <person name="Gorbushina A."/>
        </authorList>
    </citation>
    <scope>NUCLEOTIDE SEQUENCE [LARGE SCALE GENOMIC DNA]</scope>
    <source>
        <strain evidence="4 5">CBS 125763</strain>
    </source>
</reference>
<name>A0A179A0Y4_9EURO</name>
<dbReference type="InterPro" id="IPR013083">
    <property type="entry name" value="Znf_RING/FYVE/PHD"/>
</dbReference>
<dbReference type="OrthoDB" id="4135107at2759"/>
<dbReference type="PANTHER" id="PTHR46573:SF1">
    <property type="entry name" value="WD REPEAT, SAM AND U-BOX DOMAIN-CONTAINING PROTEIN 1"/>
    <property type="match status" value="1"/>
</dbReference>
<dbReference type="PANTHER" id="PTHR46573">
    <property type="entry name" value="WD REPEAT, SAM AND U-BOX DOMAIN-CONTAINING PROTEIN 1"/>
    <property type="match status" value="1"/>
</dbReference>
<keyword evidence="2" id="KW-0697">Rotamase</keyword>
<evidence type="ECO:0000256" key="2">
    <source>
        <dbReference type="ARBA" id="ARBA00023110"/>
    </source>
</evidence>
<sequence length="502" mass="56642">MAVYTGRAAFAVPGHNFTVFQPLTGTEENVDVTILTQQLKPILRALRELKHLATQAGIASREAQSARPYTGPAVQQMHSLRRALTGLNLHDRALSDFLIFSAEDPSFQSKRFVWSYGDDQPCCPPSSTEETTELDDFCVIPDEYLCPISPSLFEEPVHSSDGFVYDRQAIVRWWQLCRSSPMTGLPIVDTHLRPDEVLRDQINAWVAGEDVINSLPSTFEHARLSGHQPRHIIDFVGPSVCFSRQLPGRSLLLNLHKVAFRWMRGLYHRFSLHVGGVYLPCSEEAISDRGVVSGQTITISPDYGTDGDTSGGSTSQRPMCPIRVYNTPDLSKESFKYWVPLKSELAYGSIIFHNWRYHVQHGSLDHYKHDTSPWVNLINHGDGSINGSFRNLWASLSQELRTLRRMEVQKYEAAYKHTRDDGTGPEARQCCNCRILKVHLMTYAQTEERKLKETELQQGKVRSKMAVANGIFSQFINGLIAYSYPTNFGLVTFETEAGISQK</sequence>
<evidence type="ECO:0000313" key="5">
    <source>
        <dbReference type="Proteomes" id="UP000078343"/>
    </source>
</evidence>
<comment type="caution">
    <text evidence="4">The sequence shown here is derived from an EMBL/GenBank/DDBJ whole genome shotgun (WGS) entry which is preliminary data.</text>
</comment>
<dbReference type="GO" id="GO:0003755">
    <property type="term" value="F:peptidyl-prolyl cis-trans isomerase activity"/>
    <property type="evidence" value="ECO:0007669"/>
    <property type="project" value="UniProtKB-KW"/>
</dbReference>
<dbReference type="Pfam" id="PF04564">
    <property type="entry name" value="U-box"/>
    <property type="match status" value="1"/>
</dbReference>
<dbReference type="InterPro" id="IPR052085">
    <property type="entry name" value="WD-SAM-U-box"/>
</dbReference>
<dbReference type="AlphaFoldDB" id="A0A179A0Y4"/>